<evidence type="ECO:0000313" key="1">
    <source>
        <dbReference type="Proteomes" id="UP000695000"/>
    </source>
</evidence>
<dbReference type="RefSeq" id="XP_017785847.1">
    <property type="nucleotide sequence ID" value="XM_017930358.1"/>
</dbReference>
<gene>
    <name evidence="2" type="primary">LOC108568993</name>
</gene>
<dbReference type="GeneID" id="108568993"/>
<keyword evidence="1" id="KW-1185">Reference proteome</keyword>
<name>A0ABM1NG97_NICVS</name>
<protein>
    <submittedName>
        <fullName evidence="2">Uncharacterized protein LOC108568993</fullName>
    </submittedName>
</protein>
<sequence length="1111" mass="130996">MHNNYMEQFHNLGGKTLGEHQRNLRKYCVNVSGLPKAEIDALLEAINPKNHQEDIFYTKLLLQFHKNEKILHVFTNCNKVLNRIIVKDKKFIGFIASIGATAFVDELCPKISYVDRSIVINKLGLFLENGDDFFEAVKEKYGLAAAIRLLPTCKEELIKQHIADYNIDFSDRELIRLHKKYPNFLKYYFEVDEYKQLNSKVMLVKYLVNNNMDTFMTLTSDFSYHSLGRKGFLKLLRHDKKFVIEHPSNFNKYISCIYRHLDETDYRQFMKNLFPKNIEELYWMDGIFRCFKLLPIDKRCRQFCDIYKEIYSVEYTTFDSNLMEMISTEDRLKFDLEENWEFYPLKEAFEQIKYRIDLAHEINARSTLLYTLVRACKINKDDDALLEVLKYFCSKHKNDTIDVRKNFLRSLTSNINLLKLSDEHWKYINEILLIFEVNGDSYFDNATFLKSQILIKANKGENCDKELVKLLKEIGVNGDWRLLRNYPAEERKCLLRYPSLWHKTNFMQEGSASIKFLETISDFNKNYPNHEISYYAYPRILDSFFDKVEKSDDQKKHAHLINIILCYISKEREEVALRERLLKDFINNSKNFVTETLYVWVLKYRPEWICVEASNILLKTKKLPKFYYEISKMHYNGVSDVFKDAAMKIIDDPNKIEMVPKLILSLSYYPNYLDLIQKYAPDSDCKIDLYSSGIKIVLSIQKTILKSLKNTFKQSENIPTILHYSNGDYLQYTLEPMYRTLYHSPQNLLEETLKMISARSVSVRKHYIYLSTVLLPMCKIEECLKECGSKEKNTSVKKFLFKCNYSCFVNNPTLELFELFKTHLALVDKKDTESTEMIFQINGIAKKYFVEYVLLLWNYSKSSMENEKFRIPSYFTKNNIVSFPDDFFCEIIEECLFHPKNNCSYTIPSFVYNYITCKPNAAQIVIEKIGKSMENVEKHVSLSLFQEICEKLLQEKDKEKAAVSSKKVLDALISSSFSNFEFEVLLKFTNHLLHNDYKTLPLFIIEQQKKYMDTYGPEICVHYSKITFNALQLIHNSMEANTNDLNYELINRLLEESSSTHVKLLVAFILPPPPKKNVLHAKHHEAIKKHLLKDSNPLLKIFLDCNTSMFC</sequence>
<proteinExistence type="predicted"/>
<dbReference type="Proteomes" id="UP000695000">
    <property type="component" value="Unplaced"/>
</dbReference>
<accession>A0ABM1NG97</accession>
<evidence type="ECO:0000313" key="2">
    <source>
        <dbReference type="RefSeq" id="XP_017785847.1"/>
    </source>
</evidence>
<reference evidence="2" key="1">
    <citation type="submission" date="2025-08" db="UniProtKB">
        <authorList>
            <consortium name="RefSeq"/>
        </authorList>
    </citation>
    <scope>IDENTIFICATION</scope>
    <source>
        <tissue evidence="2">Whole Larva</tissue>
    </source>
</reference>
<organism evidence="1 2">
    <name type="scientific">Nicrophorus vespilloides</name>
    <name type="common">Boreal carrion beetle</name>
    <dbReference type="NCBI Taxonomy" id="110193"/>
    <lineage>
        <taxon>Eukaryota</taxon>
        <taxon>Metazoa</taxon>
        <taxon>Ecdysozoa</taxon>
        <taxon>Arthropoda</taxon>
        <taxon>Hexapoda</taxon>
        <taxon>Insecta</taxon>
        <taxon>Pterygota</taxon>
        <taxon>Neoptera</taxon>
        <taxon>Endopterygota</taxon>
        <taxon>Coleoptera</taxon>
        <taxon>Polyphaga</taxon>
        <taxon>Staphyliniformia</taxon>
        <taxon>Silphidae</taxon>
        <taxon>Nicrophorinae</taxon>
        <taxon>Nicrophorus</taxon>
    </lineage>
</organism>